<keyword evidence="2" id="KW-1185">Reference proteome</keyword>
<dbReference type="EMBL" id="JAENGY010000571">
    <property type="protein sequence ID" value="KAG6960195.1"/>
    <property type="molecule type" value="Genomic_DNA"/>
</dbReference>
<name>A0A8J5IKU1_9STRA</name>
<organism evidence="1 2">
    <name type="scientific">Phytophthora aleatoria</name>
    <dbReference type="NCBI Taxonomy" id="2496075"/>
    <lineage>
        <taxon>Eukaryota</taxon>
        <taxon>Sar</taxon>
        <taxon>Stramenopiles</taxon>
        <taxon>Oomycota</taxon>
        <taxon>Peronosporomycetes</taxon>
        <taxon>Peronosporales</taxon>
        <taxon>Peronosporaceae</taxon>
        <taxon>Phytophthora</taxon>
    </lineage>
</organism>
<reference evidence="1" key="1">
    <citation type="submission" date="2021-01" db="EMBL/GenBank/DDBJ databases">
        <title>Phytophthora aleatoria, a newly-described species from Pinus radiata is distinct from Phytophthora cactorum isolates based on comparative genomics.</title>
        <authorList>
            <person name="Mcdougal R."/>
            <person name="Panda P."/>
            <person name="Williams N."/>
            <person name="Studholme D.J."/>
        </authorList>
    </citation>
    <scope>NUCLEOTIDE SEQUENCE</scope>
    <source>
        <strain evidence="1">NZFS 4037</strain>
    </source>
</reference>
<dbReference type="Proteomes" id="UP000709295">
    <property type="component" value="Unassembled WGS sequence"/>
</dbReference>
<evidence type="ECO:0000313" key="1">
    <source>
        <dbReference type="EMBL" id="KAG6960195.1"/>
    </source>
</evidence>
<protein>
    <submittedName>
        <fullName evidence="1">Uncharacterized protein</fullName>
    </submittedName>
</protein>
<accession>A0A8J5IKU1</accession>
<comment type="caution">
    <text evidence="1">The sequence shown here is derived from an EMBL/GenBank/DDBJ whole genome shotgun (WGS) entry which is preliminary data.</text>
</comment>
<evidence type="ECO:0000313" key="2">
    <source>
        <dbReference type="Proteomes" id="UP000709295"/>
    </source>
</evidence>
<sequence>MIALCSIRTKPGSTTTHHLLKYYQRKENRRQSHRNRNSRPGLRLCAQFVRTAKTTPSLRSAWCARPNNRAERAADIPERFVSLLHYFDNCFNCNSKMVFARHVYTVKKKIGWVLACGSST</sequence>
<dbReference type="AlphaFoldDB" id="A0A8J5IKU1"/>
<proteinExistence type="predicted"/>
<gene>
    <name evidence="1" type="ORF">JG688_00009720</name>
</gene>